<keyword evidence="4" id="KW-1185">Reference proteome</keyword>
<feature type="signal peptide" evidence="2">
    <location>
        <begin position="1"/>
        <end position="27"/>
    </location>
</feature>
<proteinExistence type="predicted"/>
<dbReference type="OrthoDB" id="9769764at2"/>
<dbReference type="PANTHER" id="PTHR33376">
    <property type="match status" value="1"/>
</dbReference>
<dbReference type="RefSeq" id="WP_109794932.1">
    <property type="nucleotide sequence ID" value="NZ_PHIG01000026.1"/>
</dbReference>
<comment type="caution">
    <text evidence="3">The sequence shown here is derived from an EMBL/GenBank/DDBJ whole genome shotgun (WGS) entry which is preliminary data.</text>
</comment>
<evidence type="ECO:0000256" key="1">
    <source>
        <dbReference type="ARBA" id="ARBA00022729"/>
    </source>
</evidence>
<dbReference type="PANTHER" id="PTHR33376:SF5">
    <property type="entry name" value="EXTRACYTOPLASMIC SOLUTE RECEPTOR PROTEIN"/>
    <property type="match status" value="1"/>
</dbReference>
<reference evidence="3 4" key="1">
    <citation type="submission" date="2017-11" db="EMBL/GenBank/DDBJ databases">
        <title>Draft genome sequence of Rhizobiales bacterium SY3-13.</title>
        <authorList>
            <person name="Sun C."/>
        </authorList>
    </citation>
    <scope>NUCLEOTIDE SEQUENCE [LARGE SCALE GENOMIC DNA]</scope>
    <source>
        <strain evidence="3 4">SY3-13</strain>
    </source>
</reference>
<dbReference type="NCBIfam" id="NF037995">
    <property type="entry name" value="TRAP_S1"/>
    <property type="match status" value="1"/>
</dbReference>
<sequence length="345" mass="37656">MQTLIRNIAPVAFAAALVVVGVSQARAECDEVFTLKYHNAYPPTLALYNKVGAGFKERVEKWSDGCIKFENYDSGALTSVAGMVDATDQGIIDISHSWGAFYVGDIPEGDIEIGLPLAWGETYEAYDAYYNRGLKEVIAEAYESRFNVKHFPSIIGLEYVIATREEISGLEDLKGMKLRALGVYGEMVQELGASAVVIPGGELYSALQLGTIDGLIYGAEAIVAQGLQEFLKTAIVEPNLNAGAGHWLFNRDTWESLPPHLQNVINMAVDYGNLAGAMDYRVVEAKNIGVLANDGVKLLELSGEEQARLNGIAVEMWNKIAERSELAAKGVEIVKQQQREFGQID</sequence>
<dbReference type="Proteomes" id="UP000229498">
    <property type="component" value="Unassembled WGS sequence"/>
</dbReference>
<gene>
    <name evidence="3" type="ORF">CVT23_06755</name>
</gene>
<dbReference type="EMBL" id="PHIG01000026">
    <property type="protein sequence ID" value="PJK30439.1"/>
    <property type="molecule type" value="Genomic_DNA"/>
</dbReference>
<dbReference type="InterPro" id="IPR018389">
    <property type="entry name" value="DctP_fam"/>
</dbReference>
<dbReference type="GO" id="GO:0055085">
    <property type="term" value="P:transmembrane transport"/>
    <property type="evidence" value="ECO:0007669"/>
    <property type="project" value="InterPro"/>
</dbReference>
<protein>
    <recommendedName>
        <fullName evidence="5">ABC transporter substrate-binding protein</fullName>
    </recommendedName>
</protein>
<feature type="chain" id="PRO_5014715216" description="ABC transporter substrate-binding protein" evidence="2">
    <location>
        <begin position="28"/>
        <end position="345"/>
    </location>
</feature>
<evidence type="ECO:0000256" key="2">
    <source>
        <dbReference type="SAM" id="SignalP"/>
    </source>
</evidence>
<organism evidence="3 4">
    <name type="scientific">Minwuia thermotolerans</name>
    <dbReference type="NCBI Taxonomy" id="2056226"/>
    <lineage>
        <taxon>Bacteria</taxon>
        <taxon>Pseudomonadati</taxon>
        <taxon>Pseudomonadota</taxon>
        <taxon>Alphaproteobacteria</taxon>
        <taxon>Minwuiales</taxon>
        <taxon>Minwuiaceae</taxon>
        <taxon>Minwuia</taxon>
    </lineage>
</organism>
<accession>A0A2M9G3Y8</accession>
<name>A0A2M9G3Y8_9PROT</name>
<dbReference type="InterPro" id="IPR038404">
    <property type="entry name" value="TRAP_DctP_sf"/>
</dbReference>
<dbReference type="Pfam" id="PF03480">
    <property type="entry name" value="DctP"/>
    <property type="match status" value="1"/>
</dbReference>
<evidence type="ECO:0008006" key="5">
    <source>
        <dbReference type="Google" id="ProtNLM"/>
    </source>
</evidence>
<dbReference type="Gene3D" id="3.40.190.170">
    <property type="entry name" value="Bacterial extracellular solute-binding protein, family 7"/>
    <property type="match status" value="1"/>
</dbReference>
<evidence type="ECO:0000313" key="3">
    <source>
        <dbReference type="EMBL" id="PJK30439.1"/>
    </source>
</evidence>
<evidence type="ECO:0000313" key="4">
    <source>
        <dbReference type="Proteomes" id="UP000229498"/>
    </source>
</evidence>
<keyword evidence="1 2" id="KW-0732">Signal</keyword>
<dbReference type="AlphaFoldDB" id="A0A2M9G3Y8"/>